<dbReference type="OrthoDB" id="548795at2759"/>
<reference evidence="1" key="1">
    <citation type="submission" date="2022-03" db="EMBL/GenBank/DDBJ databases">
        <authorList>
            <person name="Sayadi A."/>
        </authorList>
    </citation>
    <scope>NUCLEOTIDE SEQUENCE</scope>
</reference>
<dbReference type="AlphaFoldDB" id="A0A9P0L712"/>
<name>A0A9P0L712_ACAOB</name>
<evidence type="ECO:0000313" key="2">
    <source>
        <dbReference type="Proteomes" id="UP001152888"/>
    </source>
</evidence>
<accession>A0A9P0L712</accession>
<evidence type="ECO:0000313" key="1">
    <source>
        <dbReference type="EMBL" id="CAH1986661.1"/>
    </source>
</evidence>
<protein>
    <submittedName>
        <fullName evidence="1">Uncharacterized protein</fullName>
    </submittedName>
</protein>
<proteinExistence type="predicted"/>
<dbReference type="Proteomes" id="UP001152888">
    <property type="component" value="Unassembled WGS sequence"/>
</dbReference>
<sequence length="156" mass="18758">MIEGDEDIINHHIKELFILQEKYPKNITNIRLLIQVSHVLKRLSPGWFAYEGTPPKHLHSIKIDTLEDTAHQFVFAITIKLFVVVQMREESLFLSAQVRQGCTLSKRGCCFRRFPGTETRFRWKRKLEKFKKFEKMRYFWHYDQFDGDDRVRLVLV</sequence>
<dbReference type="EMBL" id="CAKOFQ010007003">
    <property type="protein sequence ID" value="CAH1986661.1"/>
    <property type="molecule type" value="Genomic_DNA"/>
</dbReference>
<keyword evidence="2" id="KW-1185">Reference proteome</keyword>
<organism evidence="1 2">
    <name type="scientific">Acanthoscelides obtectus</name>
    <name type="common">Bean weevil</name>
    <name type="synonym">Bruchus obtectus</name>
    <dbReference type="NCBI Taxonomy" id="200917"/>
    <lineage>
        <taxon>Eukaryota</taxon>
        <taxon>Metazoa</taxon>
        <taxon>Ecdysozoa</taxon>
        <taxon>Arthropoda</taxon>
        <taxon>Hexapoda</taxon>
        <taxon>Insecta</taxon>
        <taxon>Pterygota</taxon>
        <taxon>Neoptera</taxon>
        <taxon>Endopterygota</taxon>
        <taxon>Coleoptera</taxon>
        <taxon>Polyphaga</taxon>
        <taxon>Cucujiformia</taxon>
        <taxon>Chrysomeloidea</taxon>
        <taxon>Chrysomelidae</taxon>
        <taxon>Bruchinae</taxon>
        <taxon>Bruchini</taxon>
        <taxon>Acanthoscelides</taxon>
    </lineage>
</organism>
<comment type="caution">
    <text evidence="1">The sequence shown here is derived from an EMBL/GenBank/DDBJ whole genome shotgun (WGS) entry which is preliminary data.</text>
</comment>
<gene>
    <name evidence="1" type="ORF">ACAOBT_LOCUS17378</name>
</gene>